<reference evidence="2 3" key="1">
    <citation type="submission" date="2024-06" db="EMBL/GenBank/DDBJ databases">
        <title>Sorghum-associated microbial communities from plants grown in Nebraska, USA.</title>
        <authorList>
            <person name="Schachtman D."/>
        </authorList>
    </citation>
    <scope>NUCLEOTIDE SEQUENCE [LARGE SCALE GENOMIC DNA]</scope>
    <source>
        <strain evidence="2 3">1288</strain>
    </source>
</reference>
<feature type="region of interest" description="Disordered" evidence="1">
    <location>
        <begin position="1"/>
        <end position="34"/>
    </location>
</feature>
<feature type="compositionally biased region" description="Polar residues" evidence="1">
    <location>
        <begin position="8"/>
        <end position="32"/>
    </location>
</feature>
<evidence type="ECO:0000313" key="3">
    <source>
        <dbReference type="Proteomes" id="UP001549104"/>
    </source>
</evidence>
<feature type="compositionally biased region" description="Polar residues" evidence="1">
    <location>
        <begin position="262"/>
        <end position="274"/>
    </location>
</feature>
<dbReference type="Proteomes" id="UP001549104">
    <property type="component" value="Unassembled WGS sequence"/>
</dbReference>
<organism evidence="2 3">
    <name type="scientific">Sporosarcina psychrophila</name>
    <name type="common">Bacillus psychrophilus</name>
    <dbReference type="NCBI Taxonomy" id="1476"/>
    <lineage>
        <taxon>Bacteria</taxon>
        <taxon>Bacillati</taxon>
        <taxon>Bacillota</taxon>
        <taxon>Bacilli</taxon>
        <taxon>Bacillales</taxon>
        <taxon>Caryophanaceae</taxon>
        <taxon>Sporosarcina</taxon>
    </lineage>
</organism>
<comment type="caution">
    <text evidence="2">The sequence shown here is derived from an EMBL/GenBank/DDBJ whole genome shotgun (WGS) entry which is preliminary data.</text>
</comment>
<sequence length="346" mass="37547">MKDKTESIDTVLQETVNGMQKTEKNSVTSGIKNTGDLLNKTVTDTVGKTTSEVTNVVNDTVNSVVYGLPTVPVVTPVVKDINETVEKTTSSVQTIVETTGEFVNETLKSTIDVSEDEVIEPVETVDTVPKVIELPLEIFEEDKKISSGNVNIFTKLKECSRDVRQVPKREPITPLAPEIETDVLSKQVGTSELEKHSDIGLDNESESSMNDEVNLEVDSILVETSINQQSIGKTVKVLEQANGLIEPIINSKTDVLEKKNVDNPNHSTKSSQEEGSLPPAIIMGAPSPTAPATLEMGGQSDLSFWGIVDIFMLKSSSGGKWIHLNEVAMVKWAHAPPGKPPQQSPF</sequence>
<name>A0ABV2K696_SPOPS</name>
<accession>A0ABV2K696</accession>
<keyword evidence="3" id="KW-1185">Reference proteome</keyword>
<feature type="region of interest" description="Disordered" evidence="1">
    <location>
        <begin position="188"/>
        <end position="210"/>
    </location>
</feature>
<evidence type="ECO:0000313" key="2">
    <source>
        <dbReference type="EMBL" id="MET3655568.1"/>
    </source>
</evidence>
<dbReference type="EMBL" id="JBEPME010000001">
    <property type="protein sequence ID" value="MET3655568.1"/>
    <property type="molecule type" value="Genomic_DNA"/>
</dbReference>
<feature type="region of interest" description="Disordered" evidence="1">
    <location>
        <begin position="259"/>
        <end position="278"/>
    </location>
</feature>
<protein>
    <submittedName>
        <fullName evidence="2">Arsenate reductase-like glutaredoxin family protein</fullName>
    </submittedName>
</protein>
<dbReference type="RefSeq" id="WP_354312141.1">
    <property type="nucleotide sequence ID" value="NZ_JBEPME010000001.1"/>
</dbReference>
<gene>
    <name evidence="2" type="ORF">ABIC55_000652</name>
</gene>
<evidence type="ECO:0000256" key="1">
    <source>
        <dbReference type="SAM" id="MobiDB-lite"/>
    </source>
</evidence>
<proteinExistence type="predicted"/>